<feature type="domain" description="Schizont-infected cell agglutination extracellular beta" evidence="2">
    <location>
        <begin position="1151"/>
        <end position="1335"/>
    </location>
</feature>
<accession>A0A1Y3DXF2</accession>
<comment type="caution">
    <text evidence="5">The sequence shown here is derived from an EMBL/GenBank/DDBJ whole genome shotgun (WGS) entry which is preliminary data.</text>
</comment>
<dbReference type="VEuPathDB" id="PlasmoDB:PKA1H_020011000"/>
<feature type="domain" description="Schizont-infected cell agglutination extracellular beta" evidence="2">
    <location>
        <begin position="533"/>
        <end position="709"/>
    </location>
</feature>
<evidence type="ECO:0000256" key="1">
    <source>
        <dbReference type="SAM" id="MobiDB-lite"/>
    </source>
</evidence>
<dbReference type="Pfam" id="PF12878">
    <property type="entry name" value="SICA_beta"/>
    <property type="match status" value="6"/>
</dbReference>
<dbReference type="EMBL" id="NETL01000018">
    <property type="protein sequence ID" value="OTN68125.1"/>
    <property type="molecule type" value="Genomic_DNA"/>
</dbReference>
<name>A0A1Y3DXF2_PLAKN</name>
<dbReference type="Proteomes" id="UP000195012">
    <property type="component" value="Unassembled WGS sequence"/>
</dbReference>
<feature type="region of interest" description="Disordered" evidence="1">
    <location>
        <begin position="499"/>
        <end position="524"/>
    </location>
</feature>
<sequence>MAKSNNDFQQLVKEWYSGEGKDARTGGKELFEELKKYVNEFMKKINDVDEDYAPIGEQGCSDIAISGKELTQDNGKKWCSFLLQNLWRMEMLKKGNTNMVQYKKALQEFVQCQVMRAWSYIFKDMYCEVDKSLPGIFSKLKQLCTTGGIALGCGAPACEYGPLDPMDVGSSSVLNYIFEKMGIGIPVFIKKYGILFKTKCNTTQAGQKTSTQLDDSQIRSLIDQIRQEILSGTASVSSPTAKNQYDALADALVAWFEDKKITVATDFKDKLWTHLEKIFDEIMMNVYQDFGEISTLCSGEKGKINLNFNGNDKELCKAMVKIFMYINGLKIGGYFRIQELKSKRGQEDVDPYLRCLVGRAALIRWLGGHSSKKKVAQTVVRAVKEWRNIHNVQDVYQKCTELNIGTTSIGGENIWRIMEKWAEDKKGPKLKSTYVKRGIQKLENVYNQGRPKGHAKSRAMADPPTSIEEKKILAELFAVQNEGQVEKLVQDAEAAAASATSPGPGGVAGVGTPAAAKSPTPEECIKNNSDKDKLCERLKCMKDLWLKATAGQGNNDTFWGQNGDVKKLWDELAKKMKETNGNGKVTGNGQCDSFPTEAEKTACKYLYAGFQELYKDMSATPAQPASSSNPLLDNPSFRQTMGCFLLHAYAKHMKEKAVCDIEKGITQAFNAWKNPESKAPTACNGSNASGKGQCVPCQWQENILETCTIKTNNTSGNTAPTEVKKKLTQVQSQIEEDANTTLKNINKMEKLCDGLKCIASRVNSSTTQNNFWETDVKKLWKELVKAMEEKDTNGQTECNQLENPSDKTACNYLHAGLTKLYQTTTSSGNILSKHPSLRQAMGCLLLHSYAKKMKGEAKCVIDAGINKAFSLWKDPKDKASSICNDNGNDKGPCVPCQWNENGNLESCLQNITIRSTTPTQTAKDKVEEMVGGNEPNTKSIIENINTMTTLCEHMKCIASHLSSTNAKQNADTFWGQNGDVKKLWDELSTAMKGKENDNGNGVCAVMGENGKTRTPTEPEKKACNYLHAGFTKLKDITANGTSTYSILSEHTSFVQTMGCFLLKEYAKQMQSQSKCVIDSGLKEAFKSWNENKGTSCTGYRPCIECTLEDNIGNCTTGTPQTPVKDKLKTVLPADGDPNLTTTLTKINETNSLCEKLKCAAPKWFQNQISGGSGGTTTKKTWSTFWEKEVKDLWDELAEGMKTNGVTDDKGNGCDRMEEGTTGSTAIGRDATNPEKKACNYLYAGLKELYKTNGATATSSSSGTISLKDNPLLRQTVGCLLLHAYAKKMKEDSKCVIDSGIQKAFKAFKDSNKSSCTNGSSCIECEWNEKFDDCTITTSGTQTEKIEEKLTSVQPEIIKTSSTTTKDNINLTPSLCDQLKCAAPKWFENQNKLTGSGGTGTANKTWCDFWGKDGVKSILQNMFNDIEDKGKNSPNKTICQHFGDGNEHSVERKACNHITAGLKYIKQIPNGGSGPTSPPNEQYKQLLARAVGCIALNMYADEIIKLTDKNCPIDENTIQKMFEKWNENNSCSVNGGSNNNNCFKCQREEISANCHLSVADALVEKNQNVNCNTKANEVKIKMDGLLEDGTIKMKPTLSTINKMTTFCTRLQCAAKQYHTKKNNIQSSGVNWNDMNDHIDKELKALLKQMMDTTNQEKVAKYCNDSNNNWDNGTKEGKTNKAACLLFASGLKHIYGRGRGHGNGPSFGQTMGCLFLKEYAKQLKKMAKEKKKHEVHPLCSIEEGINYAFGKSKDIMQEILQCDKNGTNSCFECTQKEDDYKYCQIGKDKVQDKVNELFKEKTRQGHMKKILANTLCPILPMDLLTPFLPLAPVSIGLSAMAYYLWKYFGPLGKGGPRFRRSPTEIPGPSVQEQVLRHVDEGAAHEYRLVKERKPRSAPTRTKRSGPVNRRTIIEIHFEVLDECQKGNTQLNQKDFLELLVQEFMGSEFMEEEQVSKEEVLMEDVPLERVPIEEVPSLGSGLMV</sequence>
<organism evidence="5 6">
    <name type="scientific">Plasmodium knowlesi</name>
    <dbReference type="NCBI Taxonomy" id="5850"/>
    <lineage>
        <taxon>Eukaryota</taxon>
        <taxon>Sar</taxon>
        <taxon>Alveolata</taxon>
        <taxon>Apicomplexa</taxon>
        <taxon>Aconoidasida</taxon>
        <taxon>Haemosporida</taxon>
        <taxon>Plasmodiidae</taxon>
        <taxon>Plasmodium</taxon>
        <taxon>Plasmodium (Plasmodium)</taxon>
    </lineage>
</organism>
<feature type="domain" description="Schizont-infected cell agglutination extracellular beta" evidence="2">
    <location>
        <begin position="1373"/>
        <end position="1554"/>
    </location>
</feature>
<proteinExistence type="predicted"/>
<gene>
    <name evidence="5" type="ORF">PKNOH_S04354700</name>
</gene>
<evidence type="ECO:0000259" key="4">
    <source>
        <dbReference type="Pfam" id="PF12887"/>
    </source>
</evidence>
<dbReference type="VEuPathDB" id="PlasmoDB:PKNH_0502500"/>
<evidence type="ECO:0000313" key="6">
    <source>
        <dbReference type="Proteomes" id="UP000195012"/>
    </source>
</evidence>
<feature type="domain" description="Schizont-infected cell agglutination extracellular beta" evidence="2">
    <location>
        <begin position="949"/>
        <end position="1115"/>
    </location>
</feature>
<reference evidence="5 6" key="1">
    <citation type="submission" date="2017-05" db="EMBL/GenBank/DDBJ databases">
        <title>PacBio assembly of a Plasmodium knowlesi genome sequence with Hi-C correction and manual annotation of the SICAvar gene family.</title>
        <authorList>
            <person name="Lapp S.A."/>
            <person name="Geraldo J.A."/>
            <person name="Chien J.-T."/>
            <person name="Ay F."/>
            <person name="Pakala S.B."/>
            <person name="Batugedara G."/>
            <person name="Humphrey J.C."/>
            <person name="Debarry J.D."/>
            <person name="Le Roch K.G."/>
            <person name="Galinski M.R."/>
            <person name="Kissinger J.C."/>
        </authorList>
    </citation>
    <scope>NUCLEOTIDE SEQUENCE [LARGE SCALE GENOMIC DNA]</scope>
    <source>
        <strain evidence="6">Malayan Strain Pk1 (A+)</strain>
    </source>
</reference>
<evidence type="ECO:0000313" key="5">
    <source>
        <dbReference type="EMBL" id="OTN68125.1"/>
    </source>
</evidence>
<dbReference type="VEuPathDB" id="PlasmoDB:PKA1H_140031200"/>
<evidence type="ECO:0000259" key="3">
    <source>
        <dbReference type="Pfam" id="PF12879"/>
    </source>
</evidence>
<feature type="domain" description="Schizont-infected cell agglutination extracellular beta" evidence="2">
    <location>
        <begin position="1604"/>
        <end position="1783"/>
    </location>
</feature>
<feature type="domain" description="Schizont-infected cell agglutination extracellular beta" evidence="2">
    <location>
        <begin position="750"/>
        <end position="907"/>
    </location>
</feature>
<dbReference type="InterPro" id="IPR024288">
    <property type="entry name" value="SICA_C"/>
</dbReference>
<protein>
    <submittedName>
        <fullName evidence="5">SICAvar type I</fullName>
    </submittedName>
</protein>
<dbReference type="VEuPathDB" id="PlasmoDB:PKNOH_S04354700"/>
<feature type="domain" description="Schizont-infected cell agglutination extracellular alpha" evidence="4">
    <location>
        <begin position="263"/>
        <end position="421"/>
    </location>
</feature>
<dbReference type="Pfam" id="PF12887">
    <property type="entry name" value="SICA_alpha"/>
    <property type="match status" value="2"/>
</dbReference>
<dbReference type="Pfam" id="PF12879">
    <property type="entry name" value="SICA_C"/>
    <property type="match status" value="1"/>
</dbReference>
<dbReference type="InterPro" id="IPR024285">
    <property type="entry name" value="SICA_extracell_b"/>
</dbReference>
<feature type="domain" description="Schizont-infected cell agglutination C-terminal" evidence="3">
    <location>
        <begin position="1844"/>
        <end position="1980"/>
    </location>
</feature>
<dbReference type="InterPro" id="IPR024290">
    <property type="entry name" value="SICA_extracell_a"/>
</dbReference>
<feature type="domain" description="Schizont-infected cell agglutination extracellular alpha" evidence="4">
    <location>
        <begin position="9"/>
        <end position="180"/>
    </location>
</feature>
<evidence type="ECO:0000259" key="2">
    <source>
        <dbReference type="Pfam" id="PF12878"/>
    </source>
</evidence>